<evidence type="ECO:0000313" key="2">
    <source>
        <dbReference type="Proteomes" id="UP000015102"/>
    </source>
</evidence>
<keyword evidence="2" id="KW-1185">Reference proteome</keyword>
<sequence>MWLRAQVSLTPKFNFKHHVLCDQHLASSITDIRSIRDSSHSCPYNSAYIFSTNSLLYKLPSSARFNSVHKS</sequence>
<dbReference type="HOGENOM" id="CLU_2742946_0_0_1"/>
<reference evidence="2" key="1">
    <citation type="submission" date="2013-02" db="EMBL/GenBank/DDBJ databases">
        <authorList>
            <person name="Hughes D."/>
        </authorList>
    </citation>
    <scope>NUCLEOTIDE SEQUENCE</scope>
    <source>
        <strain>Durham</strain>
        <strain evidence="2">NC isolate 2 -- Noor lab</strain>
    </source>
</reference>
<dbReference type="Proteomes" id="UP000015102">
    <property type="component" value="Unassembled WGS sequence"/>
</dbReference>
<reference evidence="1" key="2">
    <citation type="submission" date="2015-06" db="UniProtKB">
        <authorList>
            <consortium name="EnsemblMetazoa"/>
        </authorList>
    </citation>
    <scope>IDENTIFICATION</scope>
</reference>
<evidence type="ECO:0000313" key="1">
    <source>
        <dbReference type="EnsemblMetazoa" id="MESCA000906-PA"/>
    </source>
</evidence>
<dbReference type="EMBL" id="CAQQ02078249">
    <property type="status" value="NOT_ANNOTATED_CDS"/>
    <property type="molecule type" value="Genomic_DNA"/>
</dbReference>
<dbReference type="EnsemblMetazoa" id="MESCA000906-RA">
    <property type="protein sequence ID" value="MESCA000906-PA"/>
    <property type="gene ID" value="MESCA000906"/>
</dbReference>
<organism evidence="1 2">
    <name type="scientific">Megaselia scalaris</name>
    <name type="common">Humpbacked fly</name>
    <name type="synonym">Phora scalaris</name>
    <dbReference type="NCBI Taxonomy" id="36166"/>
    <lineage>
        <taxon>Eukaryota</taxon>
        <taxon>Metazoa</taxon>
        <taxon>Ecdysozoa</taxon>
        <taxon>Arthropoda</taxon>
        <taxon>Hexapoda</taxon>
        <taxon>Insecta</taxon>
        <taxon>Pterygota</taxon>
        <taxon>Neoptera</taxon>
        <taxon>Endopterygota</taxon>
        <taxon>Diptera</taxon>
        <taxon>Brachycera</taxon>
        <taxon>Muscomorpha</taxon>
        <taxon>Platypezoidea</taxon>
        <taxon>Phoridae</taxon>
        <taxon>Megaseliini</taxon>
        <taxon>Megaselia</taxon>
    </lineage>
</organism>
<accession>T1GC98</accession>
<proteinExistence type="predicted"/>
<dbReference type="AlphaFoldDB" id="T1GC98"/>
<dbReference type="EMBL" id="CAQQ02078250">
    <property type="status" value="NOT_ANNOTATED_CDS"/>
    <property type="molecule type" value="Genomic_DNA"/>
</dbReference>
<name>T1GC98_MEGSC</name>
<protein>
    <submittedName>
        <fullName evidence="1">Uncharacterized protein</fullName>
    </submittedName>
</protein>